<evidence type="ECO:0000256" key="3">
    <source>
        <dbReference type="ARBA" id="ARBA00022528"/>
    </source>
</evidence>
<comment type="caution">
    <text evidence="11">The sequence shown here is derived from an EMBL/GenBank/DDBJ whole genome shotgun (WGS) entry which is preliminary data.</text>
</comment>
<dbReference type="PANTHER" id="PTHR31225">
    <property type="entry name" value="OS04G0344100 PROTEIN-RELATED"/>
    <property type="match status" value="1"/>
</dbReference>
<dbReference type="InterPro" id="IPR044814">
    <property type="entry name" value="Terpene_cyclase_plant_C1"/>
</dbReference>
<dbReference type="Pfam" id="PF03936">
    <property type="entry name" value="Terpene_synth_C"/>
    <property type="match status" value="1"/>
</dbReference>
<evidence type="ECO:0000259" key="9">
    <source>
        <dbReference type="Pfam" id="PF01397"/>
    </source>
</evidence>
<keyword evidence="6" id="KW-0460">Magnesium</keyword>
<dbReference type="InterPro" id="IPR008930">
    <property type="entry name" value="Terpenoid_cyclase/PrenylTrfase"/>
</dbReference>
<dbReference type="SFLD" id="SFLDG01014">
    <property type="entry name" value="Terpene_Cyclase_Like_1_N-term"/>
    <property type="match status" value="1"/>
</dbReference>
<dbReference type="SUPFAM" id="SSF48576">
    <property type="entry name" value="Terpenoid synthases"/>
    <property type="match status" value="1"/>
</dbReference>
<dbReference type="Proteomes" id="UP000298416">
    <property type="component" value="Unassembled WGS sequence"/>
</dbReference>
<evidence type="ECO:0000256" key="2">
    <source>
        <dbReference type="ARBA" id="ARBA00004229"/>
    </source>
</evidence>
<dbReference type="PANTHER" id="PTHR31225:SF9">
    <property type="entry name" value="TERPENE SYNTHASE 10"/>
    <property type="match status" value="1"/>
</dbReference>
<sequence length="505" mass="58556">MSTLNMHATVLSKQPSRLHSSEVRRASKVCPVSCTARLRASCSAQQEARRSGNYQPSRWDFSYIQSLNTPYHKEEKHLSRREELIEQVKMILQDGKMEHVKQLELIDDLKYLGLSYFFQDEIKEILGFIHSHHKCFQSNEACDQRGLYFTSLGFRVLRQHGFDVSQEVFDCFMNEKGSDFKASLSQDTKGILQLYEASFLLREGEESLELARVFSTKYLQNKLDEGVNDNLSSWIKHSLDLPLHWRIHRLEARWFLDAYARRPDKNPLIYELAVLDFKIMQAIYQQELKDISRPTFHQFPMVNKIGTFSILYAICNKVLALRLSQWYDLGVSYLKEARWYYSGYIPTLEEYMGNSKVSVASPNIISQLHFTLPNSSYDKSTIDNLYEYHDILYLSGMILRLADDVGTAQFELKRGDVQKAVQCYMNDTNASEKEATQHMMSMLREWWKEMNTAMVASYPFEDILVEAAANLGRTGQFMYLEGDGHGVQHSGIHQQMAGLLFEPYA</sequence>
<keyword evidence="4" id="KW-0934">Plastid</keyword>
<gene>
    <name evidence="11" type="ORF">SASPL_106227</name>
</gene>
<dbReference type="AlphaFoldDB" id="A0A8X8YN73"/>
<dbReference type="GO" id="GO:0000287">
    <property type="term" value="F:magnesium ion binding"/>
    <property type="evidence" value="ECO:0007669"/>
    <property type="project" value="InterPro"/>
</dbReference>
<dbReference type="InterPro" id="IPR050148">
    <property type="entry name" value="Terpene_synthase-like"/>
</dbReference>
<dbReference type="Pfam" id="PF01397">
    <property type="entry name" value="Terpene_synth"/>
    <property type="match status" value="1"/>
</dbReference>
<dbReference type="Gene3D" id="1.50.10.130">
    <property type="entry name" value="Terpene synthase, N-terminal domain"/>
    <property type="match status" value="1"/>
</dbReference>
<evidence type="ECO:0000259" key="10">
    <source>
        <dbReference type="Pfam" id="PF03936"/>
    </source>
</evidence>
<dbReference type="FunFam" id="1.50.10.130:FF:000001">
    <property type="entry name" value="Isoprene synthase, chloroplastic"/>
    <property type="match status" value="1"/>
</dbReference>
<evidence type="ECO:0000256" key="8">
    <source>
        <dbReference type="ARBA" id="ARBA00023239"/>
    </source>
</evidence>
<evidence type="ECO:0000256" key="4">
    <source>
        <dbReference type="ARBA" id="ARBA00022640"/>
    </source>
</evidence>
<organism evidence="11">
    <name type="scientific">Salvia splendens</name>
    <name type="common">Scarlet sage</name>
    <dbReference type="NCBI Taxonomy" id="180675"/>
    <lineage>
        <taxon>Eukaryota</taxon>
        <taxon>Viridiplantae</taxon>
        <taxon>Streptophyta</taxon>
        <taxon>Embryophyta</taxon>
        <taxon>Tracheophyta</taxon>
        <taxon>Spermatophyta</taxon>
        <taxon>Magnoliopsida</taxon>
        <taxon>eudicotyledons</taxon>
        <taxon>Gunneridae</taxon>
        <taxon>Pentapetalae</taxon>
        <taxon>asterids</taxon>
        <taxon>lamiids</taxon>
        <taxon>Lamiales</taxon>
        <taxon>Lamiaceae</taxon>
        <taxon>Nepetoideae</taxon>
        <taxon>Mentheae</taxon>
        <taxon>Salviinae</taxon>
        <taxon>Salvia</taxon>
        <taxon>Salvia subgen. Calosphace</taxon>
        <taxon>core Calosphace</taxon>
    </lineage>
</organism>
<keyword evidence="5" id="KW-0479">Metal-binding</keyword>
<dbReference type="EMBL" id="PNBA02000002">
    <property type="protein sequence ID" value="KAG6434589.1"/>
    <property type="molecule type" value="Genomic_DNA"/>
</dbReference>
<evidence type="ECO:0000256" key="7">
    <source>
        <dbReference type="ARBA" id="ARBA00022946"/>
    </source>
</evidence>
<proteinExistence type="predicted"/>
<comment type="cofactor">
    <cofactor evidence="1">
        <name>Mg(2+)</name>
        <dbReference type="ChEBI" id="CHEBI:18420"/>
    </cofactor>
</comment>
<dbReference type="GO" id="GO:0010333">
    <property type="term" value="F:terpene synthase activity"/>
    <property type="evidence" value="ECO:0007669"/>
    <property type="project" value="InterPro"/>
</dbReference>
<dbReference type="InterPro" id="IPR001906">
    <property type="entry name" value="Terpene_synth_N"/>
</dbReference>
<keyword evidence="3" id="KW-0150">Chloroplast</keyword>
<feature type="domain" description="Terpene synthase metal-binding" evidence="10">
    <location>
        <begin position="325"/>
        <end position="449"/>
    </location>
</feature>
<evidence type="ECO:0000256" key="6">
    <source>
        <dbReference type="ARBA" id="ARBA00022842"/>
    </source>
</evidence>
<dbReference type="Gene3D" id="1.10.600.10">
    <property type="entry name" value="Farnesyl Diphosphate Synthase"/>
    <property type="match status" value="2"/>
</dbReference>
<reference evidence="11" key="1">
    <citation type="submission" date="2018-01" db="EMBL/GenBank/DDBJ databases">
        <authorList>
            <person name="Mao J.F."/>
        </authorList>
    </citation>
    <scope>NUCLEOTIDE SEQUENCE</scope>
    <source>
        <strain evidence="11">Huo1</strain>
        <tissue evidence="11">Leaf</tissue>
    </source>
</reference>
<dbReference type="GO" id="GO:0016102">
    <property type="term" value="P:diterpenoid biosynthetic process"/>
    <property type="evidence" value="ECO:0007669"/>
    <property type="project" value="InterPro"/>
</dbReference>
<dbReference type="InterPro" id="IPR008949">
    <property type="entry name" value="Isoprenoid_synthase_dom_sf"/>
</dbReference>
<keyword evidence="12" id="KW-1185">Reference proteome</keyword>
<reference evidence="11" key="2">
    <citation type="submission" date="2020-08" db="EMBL/GenBank/DDBJ databases">
        <title>Plant Genome Project.</title>
        <authorList>
            <person name="Zhang R.-G."/>
        </authorList>
    </citation>
    <scope>NUCLEOTIDE SEQUENCE</scope>
    <source>
        <strain evidence="11">Huo1</strain>
        <tissue evidence="11">Leaf</tissue>
    </source>
</reference>
<evidence type="ECO:0000313" key="12">
    <source>
        <dbReference type="Proteomes" id="UP000298416"/>
    </source>
</evidence>
<protein>
    <submittedName>
        <fullName evidence="11">Uncharacterized protein</fullName>
    </submittedName>
</protein>
<dbReference type="SUPFAM" id="SSF48239">
    <property type="entry name" value="Terpenoid cyclases/Protein prenyltransferases"/>
    <property type="match status" value="1"/>
</dbReference>
<feature type="domain" description="Terpene synthase N-terminal" evidence="9">
    <location>
        <begin position="59"/>
        <end position="239"/>
    </location>
</feature>
<accession>A0A8X8YN73</accession>
<dbReference type="CDD" id="cd00684">
    <property type="entry name" value="Terpene_cyclase_plant_C1"/>
    <property type="match status" value="1"/>
</dbReference>
<dbReference type="InterPro" id="IPR036965">
    <property type="entry name" value="Terpene_synth_N_sf"/>
</dbReference>
<evidence type="ECO:0000256" key="5">
    <source>
        <dbReference type="ARBA" id="ARBA00022723"/>
    </source>
</evidence>
<comment type="subcellular location">
    <subcellularLocation>
        <location evidence="2">Plastid</location>
        <location evidence="2">Chloroplast</location>
    </subcellularLocation>
</comment>
<evidence type="ECO:0000256" key="1">
    <source>
        <dbReference type="ARBA" id="ARBA00001946"/>
    </source>
</evidence>
<evidence type="ECO:0000313" key="11">
    <source>
        <dbReference type="EMBL" id="KAG6434589.1"/>
    </source>
</evidence>
<keyword evidence="7" id="KW-0809">Transit peptide</keyword>
<dbReference type="InterPro" id="IPR005630">
    <property type="entry name" value="Terpene_synthase_metal-bd"/>
</dbReference>
<keyword evidence="8" id="KW-0456">Lyase</keyword>
<name>A0A8X8YN73_SALSN</name>